<name>A0ABS6FH20_9FIRM</name>
<feature type="domain" description="Helicase C-terminal" evidence="2">
    <location>
        <begin position="301"/>
        <end position="452"/>
    </location>
</feature>
<keyword evidence="3" id="KW-0547">Nucleotide-binding</keyword>
<dbReference type="PROSITE" id="PS51194">
    <property type="entry name" value="HELICASE_CTER"/>
    <property type="match status" value="1"/>
</dbReference>
<accession>A0ABS6FH20</accession>
<reference evidence="3 4" key="1">
    <citation type="submission" date="2021-06" db="EMBL/GenBank/DDBJ databases">
        <authorList>
            <person name="Sun Q."/>
            <person name="Li D."/>
        </authorList>
    </citation>
    <scope>NUCLEOTIDE SEQUENCE [LARGE SCALE GENOMIC DNA]</scope>
    <source>
        <strain evidence="3 4">MSJ-1</strain>
    </source>
</reference>
<evidence type="ECO:0000313" key="4">
    <source>
        <dbReference type="Proteomes" id="UP000783742"/>
    </source>
</evidence>
<dbReference type="Pfam" id="PF00176">
    <property type="entry name" value="SNF2-rel_dom"/>
    <property type="match status" value="1"/>
</dbReference>
<dbReference type="GO" id="GO:0004386">
    <property type="term" value="F:helicase activity"/>
    <property type="evidence" value="ECO:0007669"/>
    <property type="project" value="UniProtKB-KW"/>
</dbReference>
<dbReference type="CDD" id="cd18793">
    <property type="entry name" value="SF2_C_SNF"/>
    <property type="match status" value="1"/>
</dbReference>
<gene>
    <name evidence="3" type="ORF">KQI68_06420</name>
</gene>
<keyword evidence="1" id="KW-0378">Hydrolase</keyword>
<dbReference type="PANTHER" id="PTHR10799">
    <property type="entry name" value="SNF2/RAD54 HELICASE FAMILY"/>
    <property type="match status" value="1"/>
</dbReference>
<keyword evidence="3" id="KW-0347">Helicase</keyword>
<keyword evidence="3" id="KW-0067">ATP-binding</keyword>
<dbReference type="Proteomes" id="UP000783742">
    <property type="component" value="Unassembled WGS sequence"/>
</dbReference>
<dbReference type="Pfam" id="PF00271">
    <property type="entry name" value="Helicase_C"/>
    <property type="match status" value="1"/>
</dbReference>
<dbReference type="InterPro" id="IPR000330">
    <property type="entry name" value="SNF2_N"/>
</dbReference>
<dbReference type="SMART" id="SM00490">
    <property type="entry name" value="HELICc"/>
    <property type="match status" value="1"/>
</dbReference>
<dbReference type="InterPro" id="IPR049730">
    <property type="entry name" value="SNF2/RAD54-like_C"/>
</dbReference>
<protein>
    <submittedName>
        <fullName evidence="3">DEAD/DEAH box helicase</fullName>
    </submittedName>
</protein>
<evidence type="ECO:0000259" key="2">
    <source>
        <dbReference type="PROSITE" id="PS51194"/>
    </source>
</evidence>
<comment type="caution">
    <text evidence="3">The sequence shown here is derived from an EMBL/GenBank/DDBJ whole genome shotgun (WGS) entry which is preliminary data.</text>
</comment>
<dbReference type="EMBL" id="JAHLQO010000004">
    <property type="protein sequence ID" value="MBU5669471.1"/>
    <property type="molecule type" value="Genomic_DNA"/>
</dbReference>
<dbReference type="RefSeq" id="WP_216549304.1">
    <property type="nucleotide sequence ID" value="NZ_JAHLQO010000004.1"/>
</dbReference>
<dbReference type="InterPro" id="IPR001650">
    <property type="entry name" value="Helicase_C-like"/>
</dbReference>
<sequence>MISTKTELLPHQKTGYDKLIKLKVGALYMGMGTGKTRTAIELIKDRFNKNKVNYVIWFCPCSVKKNLEMDIKKHSSGLIENTSIIGIESISMSDKTFLETLNLVQFYDCYLVVDESNLVKNHNALRTKRITALSEVCKYKLILNGTPVTRNEADLYSQWCILDKRIFGYRTFYSFAANHLEYDDYGRVRRVLNVNYLTDKIAPYSYEISKEKCLDLPKKVTEDFWFSLTDEQDEHYREVLMEMTSLVNEWSEATIYRLLNAMQLITAGRYIYNLTDVVLDDAKIKHSSYFKNIEENPRMEMLEYILDKIDNKVIVWCKYHFEIEDIKKLLSKRGLKYTELHGKITLKQREKNLYDFEHNKDIKVLIGNKTTGGYGLNLQFCNEMIYYNPDFDWGTAKQSEDRIHRIGQDRQCYYYNIYSNTGIDNLIKNCLERKENLEAHIRSMLNKKNILEVLENDKNRTGDKTERETNKRIFRKK</sequence>
<evidence type="ECO:0000313" key="3">
    <source>
        <dbReference type="EMBL" id="MBU5669471.1"/>
    </source>
</evidence>
<keyword evidence="4" id="KW-1185">Reference proteome</keyword>
<proteinExistence type="predicted"/>
<organism evidence="3 4">
    <name type="scientific">Peptoniphilus ovalis</name>
    <dbReference type="NCBI Taxonomy" id="2841503"/>
    <lineage>
        <taxon>Bacteria</taxon>
        <taxon>Bacillati</taxon>
        <taxon>Bacillota</taxon>
        <taxon>Tissierellia</taxon>
        <taxon>Tissierellales</taxon>
        <taxon>Peptoniphilaceae</taxon>
        <taxon>Peptoniphilus</taxon>
    </lineage>
</organism>
<evidence type="ECO:0000256" key="1">
    <source>
        <dbReference type="ARBA" id="ARBA00022801"/>
    </source>
</evidence>